<evidence type="ECO:0000256" key="2">
    <source>
        <dbReference type="ARBA" id="ARBA00023235"/>
    </source>
</evidence>
<protein>
    <submittedName>
        <fullName evidence="3">AGE family epimerase/isomerase</fullName>
    </submittedName>
</protein>
<accession>A0ABV8JME4</accession>
<name>A0ABV8JME4_9FLAO</name>
<organism evidence="3 4">
    <name type="scientific">Euzebyella saccharophila</name>
    <dbReference type="NCBI Taxonomy" id="679664"/>
    <lineage>
        <taxon>Bacteria</taxon>
        <taxon>Pseudomonadati</taxon>
        <taxon>Bacteroidota</taxon>
        <taxon>Flavobacteriia</taxon>
        <taxon>Flavobacteriales</taxon>
        <taxon>Flavobacteriaceae</taxon>
        <taxon>Euzebyella</taxon>
    </lineage>
</organism>
<reference evidence="4" key="1">
    <citation type="journal article" date="2019" name="Int. J. Syst. Evol. Microbiol.">
        <title>The Global Catalogue of Microorganisms (GCM) 10K type strain sequencing project: providing services to taxonomists for standard genome sequencing and annotation.</title>
        <authorList>
            <consortium name="The Broad Institute Genomics Platform"/>
            <consortium name="The Broad Institute Genome Sequencing Center for Infectious Disease"/>
            <person name="Wu L."/>
            <person name="Ma J."/>
        </authorList>
    </citation>
    <scope>NUCLEOTIDE SEQUENCE [LARGE SCALE GENOMIC DNA]</scope>
    <source>
        <strain evidence="4">CECT 7477</strain>
    </source>
</reference>
<sequence length="404" mass="47407">MDSVHGGFWSDFNFKWKKESKQHKMLVSQARHVWTTATLSMYYKDPAYDQMAQHGFEFLRDVMWDKAYGGFHTLFEIDNDSLKLVSKGKSAYGNSFAIYGLATFYKASKNTAALELAKKTFHWLENHSHDSIYGGYFDVMAQNGDWLLEQEEDLGYDNFIRKNWKDQNSSIHLLESFTALYEVWPNKLLKKRLQELLVLVRDTITSDKGYLYLHQERDWTPVSFKDSSETYRKDNFYLDHISFGHDVETAFLLLEASHQLKIINDSITRRKAKKMVDHALDWGWDHEKGGFYDGGYYHMDGTRKIENEAKVWWAEAEALNSLLLMAALFPEEKRYASLFKKQWEYISNNLIDTEYGGWYVEGLDTDPDAKTKAKAHIWKVNYHNIRSLINVIHMIKGDFQLISH</sequence>
<evidence type="ECO:0000313" key="4">
    <source>
        <dbReference type="Proteomes" id="UP001595814"/>
    </source>
</evidence>
<dbReference type="Gene3D" id="1.50.10.10">
    <property type="match status" value="1"/>
</dbReference>
<comment type="similarity">
    <text evidence="1">Belongs to the N-acylglucosamine 2-epimerase family.</text>
</comment>
<proteinExistence type="inferred from homology"/>
<dbReference type="PANTHER" id="PTHR15108">
    <property type="entry name" value="N-ACYLGLUCOSAMINE-2-EPIMERASE"/>
    <property type="match status" value="1"/>
</dbReference>
<dbReference type="EMBL" id="JBHSAW010000004">
    <property type="protein sequence ID" value="MFC4095724.1"/>
    <property type="molecule type" value="Genomic_DNA"/>
</dbReference>
<gene>
    <name evidence="3" type="ORF">ACFOUT_07545</name>
</gene>
<dbReference type="Pfam" id="PF07221">
    <property type="entry name" value="GlcNAc_2-epim"/>
    <property type="match status" value="1"/>
</dbReference>
<dbReference type="Proteomes" id="UP001595814">
    <property type="component" value="Unassembled WGS sequence"/>
</dbReference>
<keyword evidence="4" id="KW-1185">Reference proteome</keyword>
<evidence type="ECO:0000256" key="1">
    <source>
        <dbReference type="ARBA" id="ARBA00008558"/>
    </source>
</evidence>
<dbReference type="InterPro" id="IPR012341">
    <property type="entry name" value="6hp_glycosidase-like_sf"/>
</dbReference>
<evidence type="ECO:0000313" key="3">
    <source>
        <dbReference type="EMBL" id="MFC4095724.1"/>
    </source>
</evidence>
<dbReference type="RefSeq" id="WP_192461326.1">
    <property type="nucleotide sequence ID" value="NZ_JACYFJ010000001.1"/>
</dbReference>
<keyword evidence="2" id="KW-0413">Isomerase</keyword>
<dbReference type="InterPro" id="IPR008928">
    <property type="entry name" value="6-hairpin_glycosidase_sf"/>
</dbReference>
<dbReference type="SUPFAM" id="SSF48208">
    <property type="entry name" value="Six-hairpin glycosidases"/>
    <property type="match status" value="1"/>
</dbReference>
<comment type="caution">
    <text evidence="3">The sequence shown here is derived from an EMBL/GenBank/DDBJ whole genome shotgun (WGS) entry which is preliminary data.</text>
</comment>
<dbReference type="InterPro" id="IPR010819">
    <property type="entry name" value="AGE/CE"/>
</dbReference>